<feature type="repeat" description="ANK" evidence="3">
    <location>
        <begin position="1"/>
        <end position="17"/>
    </location>
</feature>
<accession>A0ABR1MJD3</accession>
<dbReference type="PROSITE" id="PS50297">
    <property type="entry name" value="ANK_REP_REGION"/>
    <property type="match status" value="3"/>
</dbReference>
<dbReference type="Gene3D" id="1.25.40.20">
    <property type="entry name" value="Ankyrin repeat-containing domain"/>
    <property type="match status" value="2"/>
</dbReference>
<gene>
    <name evidence="4" type="ORF">IWX46DRAFT_522328</name>
</gene>
<dbReference type="EMBL" id="JBBPDW010000008">
    <property type="protein sequence ID" value="KAK7549993.1"/>
    <property type="molecule type" value="Genomic_DNA"/>
</dbReference>
<keyword evidence="1" id="KW-0677">Repeat</keyword>
<organism evidence="4 5">
    <name type="scientific">Phyllosticta citricarpa</name>
    <dbReference type="NCBI Taxonomy" id="55181"/>
    <lineage>
        <taxon>Eukaryota</taxon>
        <taxon>Fungi</taxon>
        <taxon>Dikarya</taxon>
        <taxon>Ascomycota</taxon>
        <taxon>Pezizomycotina</taxon>
        <taxon>Dothideomycetes</taxon>
        <taxon>Dothideomycetes incertae sedis</taxon>
        <taxon>Botryosphaeriales</taxon>
        <taxon>Phyllostictaceae</taxon>
        <taxon>Phyllosticta</taxon>
    </lineage>
</organism>
<proteinExistence type="predicted"/>
<dbReference type="Proteomes" id="UP001365128">
    <property type="component" value="Unassembled WGS sequence"/>
</dbReference>
<protein>
    <submittedName>
        <fullName evidence="4">Ankyrin repeat-containing domain protein</fullName>
    </submittedName>
</protein>
<dbReference type="InterPro" id="IPR051631">
    <property type="entry name" value="Ankyrin-KH/SAM_domain"/>
</dbReference>
<evidence type="ECO:0000313" key="4">
    <source>
        <dbReference type="EMBL" id="KAK7549993.1"/>
    </source>
</evidence>
<dbReference type="SMART" id="SM00248">
    <property type="entry name" value="ANK"/>
    <property type="match status" value="3"/>
</dbReference>
<sequence>IVRALLEKGAQVNVRNQASNTPLHVAATRLDLAMVQVLLENGAHVNNLRNKKQRTPLQLAVDLSPYMAAKREHPKVVRLLLEHGADVSVRDWLLMTPLHVAAARGDVEVVEILLADGADVDARDAQGLTARGSAEKCGRKRVLECLPESDGSPWDQEAQRRYDICDASSEPDLEGDRKMGFRNFEEEIAEFWNDSD</sequence>
<keyword evidence="5" id="KW-1185">Reference proteome</keyword>
<dbReference type="PANTHER" id="PTHR23206:SF7">
    <property type="entry name" value="PROTEIN KINASE DOMAIN-CONTAINING PROTEIN"/>
    <property type="match status" value="1"/>
</dbReference>
<evidence type="ECO:0000256" key="1">
    <source>
        <dbReference type="ARBA" id="ARBA00022737"/>
    </source>
</evidence>
<dbReference type="InterPro" id="IPR036770">
    <property type="entry name" value="Ankyrin_rpt-contain_sf"/>
</dbReference>
<dbReference type="InterPro" id="IPR002110">
    <property type="entry name" value="Ankyrin_rpt"/>
</dbReference>
<feature type="non-terminal residue" evidence="4">
    <location>
        <position position="1"/>
    </location>
</feature>
<reference evidence="4 5" key="1">
    <citation type="submission" date="2024-04" db="EMBL/GenBank/DDBJ databases">
        <title>Phyllosticta paracitricarpa is synonymous to the EU quarantine fungus P. citricarpa based on phylogenomic analyses.</title>
        <authorList>
            <consortium name="Lawrence Berkeley National Laboratory"/>
            <person name="Van Ingen-Buijs V.A."/>
            <person name="Van Westerhoven A.C."/>
            <person name="Haridas S."/>
            <person name="Skiadas P."/>
            <person name="Martin F."/>
            <person name="Groenewald J.Z."/>
            <person name="Crous P.W."/>
            <person name="Seidl M.F."/>
        </authorList>
    </citation>
    <scope>NUCLEOTIDE SEQUENCE [LARGE SCALE GENOMIC DNA]</scope>
    <source>
        <strain evidence="4 5">CBS 122670</strain>
    </source>
</reference>
<comment type="caution">
    <text evidence="4">The sequence shown here is derived from an EMBL/GenBank/DDBJ whole genome shotgun (WGS) entry which is preliminary data.</text>
</comment>
<dbReference type="PANTHER" id="PTHR23206">
    <property type="entry name" value="MASK PROTEIN"/>
    <property type="match status" value="1"/>
</dbReference>
<feature type="repeat" description="ANK" evidence="3">
    <location>
        <begin position="52"/>
        <end position="92"/>
    </location>
</feature>
<evidence type="ECO:0000256" key="3">
    <source>
        <dbReference type="PROSITE-ProRule" id="PRU00023"/>
    </source>
</evidence>
<dbReference type="Pfam" id="PF12796">
    <property type="entry name" value="Ank_2"/>
    <property type="match status" value="1"/>
</dbReference>
<feature type="repeat" description="ANK" evidence="3">
    <location>
        <begin position="93"/>
        <end position="125"/>
    </location>
</feature>
<dbReference type="Pfam" id="PF00023">
    <property type="entry name" value="Ank"/>
    <property type="match status" value="1"/>
</dbReference>
<evidence type="ECO:0000313" key="5">
    <source>
        <dbReference type="Proteomes" id="UP001365128"/>
    </source>
</evidence>
<feature type="repeat" description="ANK" evidence="3">
    <location>
        <begin position="18"/>
        <end position="50"/>
    </location>
</feature>
<evidence type="ECO:0000256" key="2">
    <source>
        <dbReference type="ARBA" id="ARBA00023043"/>
    </source>
</evidence>
<dbReference type="PRINTS" id="PR01415">
    <property type="entry name" value="ANKYRIN"/>
</dbReference>
<dbReference type="PROSITE" id="PS50088">
    <property type="entry name" value="ANK_REPEAT"/>
    <property type="match status" value="4"/>
</dbReference>
<keyword evidence="2 3" id="KW-0040">ANK repeat</keyword>
<name>A0ABR1MJD3_9PEZI</name>
<dbReference type="SUPFAM" id="SSF48403">
    <property type="entry name" value="Ankyrin repeat"/>
    <property type="match status" value="1"/>
</dbReference>